<proteinExistence type="predicted"/>
<evidence type="ECO:0000313" key="3">
    <source>
        <dbReference type="Proteomes" id="UP001634394"/>
    </source>
</evidence>
<keyword evidence="1" id="KW-0472">Membrane</keyword>
<dbReference type="Proteomes" id="UP001634394">
    <property type="component" value="Unassembled WGS sequence"/>
</dbReference>
<protein>
    <submittedName>
        <fullName evidence="2">Uncharacterized protein</fullName>
    </submittedName>
</protein>
<sequence>MRKPYMIVLFVLVSVIGSSIILMSYNMVSTEHLVCKTYVNHVEGVCMCERNVEHLQKWDNSSTEDTLLEERALKSLQKKIAETKTDDKHYQKLALCPETPPNLG</sequence>
<name>A0ABD3XJF0_SINWO</name>
<feature type="transmembrane region" description="Helical" evidence="1">
    <location>
        <begin position="7"/>
        <end position="28"/>
    </location>
</feature>
<gene>
    <name evidence="2" type="ORF">ACJMK2_025196</name>
</gene>
<dbReference type="EMBL" id="JBJQND010000002">
    <property type="protein sequence ID" value="KAL3885098.1"/>
    <property type="molecule type" value="Genomic_DNA"/>
</dbReference>
<accession>A0ABD3XJF0</accession>
<evidence type="ECO:0000313" key="2">
    <source>
        <dbReference type="EMBL" id="KAL3885098.1"/>
    </source>
</evidence>
<dbReference type="AlphaFoldDB" id="A0ABD3XJF0"/>
<keyword evidence="1" id="KW-1133">Transmembrane helix</keyword>
<reference evidence="2 3" key="1">
    <citation type="submission" date="2024-11" db="EMBL/GenBank/DDBJ databases">
        <title>Chromosome-level genome assembly of the freshwater bivalve Anodonta woodiana.</title>
        <authorList>
            <person name="Chen X."/>
        </authorList>
    </citation>
    <scope>NUCLEOTIDE SEQUENCE [LARGE SCALE GENOMIC DNA]</scope>
    <source>
        <strain evidence="2">MN2024</strain>
        <tissue evidence="2">Gills</tissue>
    </source>
</reference>
<keyword evidence="1" id="KW-0812">Transmembrane</keyword>
<keyword evidence="3" id="KW-1185">Reference proteome</keyword>
<organism evidence="2 3">
    <name type="scientific">Sinanodonta woodiana</name>
    <name type="common">Chinese pond mussel</name>
    <name type="synonym">Anodonta woodiana</name>
    <dbReference type="NCBI Taxonomy" id="1069815"/>
    <lineage>
        <taxon>Eukaryota</taxon>
        <taxon>Metazoa</taxon>
        <taxon>Spiralia</taxon>
        <taxon>Lophotrochozoa</taxon>
        <taxon>Mollusca</taxon>
        <taxon>Bivalvia</taxon>
        <taxon>Autobranchia</taxon>
        <taxon>Heteroconchia</taxon>
        <taxon>Palaeoheterodonta</taxon>
        <taxon>Unionida</taxon>
        <taxon>Unionoidea</taxon>
        <taxon>Unionidae</taxon>
        <taxon>Unioninae</taxon>
        <taxon>Sinanodonta</taxon>
    </lineage>
</organism>
<comment type="caution">
    <text evidence="2">The sequence shown here is derived from an EMBL/GenBank/DDBJ whole genome shotgun (WGS) entry which is preliminary data.</text>
</comment>
<evidence type="ECO:0000256" key="1">
    <source>
        <dbReference type="SAM" id="Phobius"/>
    </source>
</evidence>